<dbReference type="PRINTS" id="PR00455">
    <property type="entry name" value="HTHTETR"/>
</dbReference>
<dbReference type="PANTHER" id="PTHR47506:SF1">
    <property type="entry name" value="HTH-TYPE TRANSCRIPTIONAL REGULATOR YJDC"/>
    <property type="match status" value="1"/>
</dbReference>
<evidence type="ECO:0000256" key="1">
    <source>
        <dbReference type="ARBA" id="ARBA00023015"/>
    </source>
</evidence>
<dbReference type="NCBIfam" id="NF041196">
    <property type="entry name" value="ScbR_bind_reg"/>
    <property type="match status" value="1"/>
</dbReference>
<sequence length="211" mass="23315">MQERAKISRQQILRGAADRFEISGYGSTSMNDIVSASRMTKGAVYFHFSSKDELAQAVIDEQHRISLASFSAAASTGAPALEQVIMVCNEIARQLIADPVVRAGIRLTLELNTADGPFEPYLTWIRELQRLADIAQQEGDIRQDVTPESVGRVVTATFTGVQMVSNVLTRRADLSERIDELFVLLLAGVVSEKRRGDIDTLVRTRLESYVA</sequence>
<dbReference type="Pfam" id="PF21935">
    <property type="entry name" value="TetR_C_45"/>
    <property type="match status" value="1"/>
</dbReference>
<dbReference type="Gene3D" id="1.10.357.10">
    <property type="entry name" value="Tetracycline Repressor, domain 2"/>
    <property type="match status" value="1"/>
</dbReference>
<dbReference type="RefSeq" id="WP_116102259.1">
    <property type="nucleotide sequence ID" value="NZ_JAWLKB010000014.1"/>
</dbReference>
<gene>
    <name evidence="6" type="ORF">R3Q16_25945</name>
</gene>
<protein>
    <submittedName>
        <fullName evidence="6">ScbR family autoregulator-binding transcription factor</fullName>
    </submittedName>
</protein>
<feature type="DNA-binding region" description="H-T-H motif" evidence="4">
    <location>
        <begin position="29"/>
        <end position="48"/>
    </location>
</feature>
<proteinExistence type="predicted"/>
<dbReference type="InterPro" id="IPR036271">
    <property type="entry name" value="Tet_transcr_reg_TetR-rel_C_sf"/>
</dbReference>
<reference evidence="6 7" key="1">
    <citation type="submission" date="2023-10" db="EMBL/GenBank/DDBJ databases">
        <title>Development of a sustainable strategy for remediation of hydrocarbon-contaminated territories based on the waste exchange concept.</title>
        <authorList>
            <person name="Krivoruchko A."/>
        </authorList>
    </citation>
    <scope>NUCLEOTIDE SEQUENCE [LARGE SCALE GENOMIC DNA]</scope>
    <source>
        <strain evidence="6 7">IEGM 1203</strain>
    </source>
</reference>
<dbReference type="InterPro" id="IPR054126">
    <property type="entry name" value="CprB_TetR_C"/>
</dbReference>
<dbReference type="Pfam" id="PF00440">
    <property type="entry name" value="TetR_N"/>
    <property type="match status" value="1"/>
</dbReference>
<dbReference type="PANTHER" id="PTHR47506">
    <property type="entry name" value="TRANSCRIPTIONAL REGULATORY PROTEIN"/>
    <property type="match status" value="1"/>
</dbReference>
<keyword evidence="7" id="KW-1185">Reference proteome</keyword>
<keyword evidence="3" id="KW-0804">Transcription</keyword>
<keyword evidence="1" id="KW-0805">Transcription regulation</keyword>
<dbReference type="InterPro" id="IPR001647">
    <property type="entry name" value="HTH_TetR"/>
</dbReference>
<accession>A0ABU4C0P0</accession>
<evidence type="ECO:0000313" key="7">
    <source>
        <dbReference type="Proteomes" id="UP001185927"/>
    </source>
</evidence>
<dbReference type="SUPFAM" id="SSF46689">
    <property type="entry name" value="Homeodomain-like"/>
    <property type="match status" value="1"/>
</dbReference>
<dbReference type="SUPFAM" id="SSF48498">
    <property type="entry name" value="Tetracyclin repressor-like, C-terminal domain"/>
    <property type="match status" value="1"/>
</dbReference>
<evidence type="ECO:0000256" key="2">
    <source>
        <dbReference type="ARBA" id="ARBA00023125"/>
    </source>
</evidence>
<keyword evidence="2 4" id="KW-0238">DNA-binding</keyword>
<evidence type="ECO:0000256" key="4">
    <source>
        <dbReference type="PROSITE-ProRule" id="PRU00335"/>
    </source>
</evidence>
<dbReference type="InterPro" id="IPR047923">
    <property type="entry name" value="ArpA-like"/>
</dbReference>
<dbReference type="PROSITE" id="PS50977">
    <property type="entry name" value="HTH_TETR_2"/>
    <property type="match status" value="1"/>
</dbReference>
<feature type="domain" description="HTH tetR-type" evidence="5">
    <location>
        <begin position="6"/>
        <end position="66"/>
    </location>
</feature>
<evidence type="ECO:0000259" key="5">
    <source>
        <dbReference type="PROSITE" id="PS50977"/>
    </source>
</evidence>
<evidence type="ECO:0000313" key="6">
    <source>
        <dbReference type="EMBL" id="MDV6270070.1"/>
    </source>
</evidence>
<name>A0ABU4C0P0_RHOGO</name>
<organism evidence="6 7">
    <name type="scientific">Rhodococcus globerulus</name>
    <dbReference type="NCBI Taxonomy" id="33008"/>
    <lineage>
        <taxon>Bacteria</taxon>
        <taxon>Bacillati</taxon>
        <taxon>Actinomycetota</taxon>
        <taxon>Actinomycetes</taxon>
        <taxon>Mycobacteriales</taxon>
        <taxon>Nocardiaceae</taxon>
        <taxon>Rhodococcus</taxon>
    </lineage>
</organism>
<dbReference type="InterPro" id="IPR009057">
    <property type="entry name" value="Homeodomain-like_sf"/>
</dbReference>
<dbReference type="Proteomes" id="UP001185927">
    <property type="component" value="Unassembled WGS sequence"/>
</dbReference>
<evidence type="ECO:0000256" key="3">
    <source>
        <dbReference type="ARBA" id="ARBA00023163"/>
    </source>
</evidence>
<comment type="caution">
    <text evidence="6">The sequence shown here is derived from an EMBL/GenBank/DDBJ whole genome shotgun (WGS) entry which is preliminary data.</text>
</comment>
<dbReference type="EMBL" id="JAWLKB010000014">
    <property type="protein sequence ID" value="MDV6270070.1"/>
    <property type="molecule type" value="Genomic_DNA"/>
</dbReference>